<comment type="caution">
    <text evidence="3">The sequence shown here is derived from an EMBL/GenBank/DDBJ whole genome shotgun (WGS) entry which is preliminary data.</text>
</comment>
<evidence type="ECO:0000256" key="1">
    <source>
        <dbReference type="SAM" id="Phobius"/>
    </source>
</evidence>
<keyword evidence="1" id="KW-0812">Transmembrane</keyword>
<feature type="transmembrane region" description="Helical" evidence="1">
    <location>
        <begin position="64"/>
        <end position="89"/>
    </location>
</feature>
<feature type="non-terminal residue" evidence="3">
    <location>
        <position position="90"/>
    </location>
</feature>
<dbReference type="InterPro" id="IPR013099">
    <property type="entry name" value="K_chnl_dom"/>
</dbReference>
<protein>
    <recommendedName>
        <fullName evidence="2">Potassium channel domain-containing protein</fullName>
    </recommendedName>
</protein>
<evidence type="ECO:0000313" key="3">
    <source>
        <dbReference type="EMBL" id="GAG33927.1"/>
    </source>
</evidence>
<dbReference type="Gene3D" id="1.10.287.70">
    <property type="match status" value="1"/>
</dbReference>
<organism evidence="3">
    <name type="scientific">marine sediment metagenome</name>
    <dbReference type="NCBI Taxonomy" id="412755"/>
    <lineage>
        <taxon>unclassified sequences</taxon>
        <taxon>metagenomes</taxon>
        <taxon>ecological metagenomes</taxon>
    </lineage>
</organism>
<dbReference type="InterPro" id="IPR050721">
    <property type="entry name" value="Trk_Ktr_HKT_K-transport"/>
</dbReference>
<feature type="domain" description="Potassium channel" evidence="2">
    <location>
        <begin position="17"/>
        <end position="89"/>
    </location>
</feature>
<gene>
    <name evidence="3" type="ORF">S01H1_63238</name>
</gene>
<dbReference type="InterPro" id="IPR003938">
    <property type="entry name" value="K_chnl_volt-dep_EAG/ELK/ERG"/>
</dbReference>
<accession>X0XEU7</accession>
<proteinExistence type="predicted"/>
<dbReference type="EMBL" id="BARS01041593">
    <property type="protein sequence ID" value="GAG33927.1"/>
    <property type="molecule type" value="Genomic_DNA"/>
</dbReference>
<dbReference type="SUPFAM" id="SSF81324">
    <property type="entry name" value="Voltage-gated potassium channels"/>
    <property type="match status" value="1"/>
</dbReference>
<sequence length="90" mass="9698">MRPLTPWHRLALGGTAFLILWAVGTAGYMTIEGFSFLDALYQTITAVTTAGFGEINPLGDAGRIFTIVIIILGILIILYILTAVMQVAVE</sequence>
<dbReference type="PRINTS" id="PR01463">
    <property type="entry name" value="EAGCHANLFMLY"/>
</dbReference>
<dbReference type="AlphaFoldDB" id="X0XEU7"/>
<evidence type="ECO:0000259" key="2">
    <source>
        <dbReference type="Pfam" id="PF07885"/>
    </source>
</evidence>
<dbReference type="PANTHER" id="PTHR43833">
    <property type="entry name" value="POTASSIUM CHANNEL PROTEIN 2-RELATED-RELATED"/>
    <property type="match status" value="1"/>
</dbReference>
<dbReference type="Pfam" id="PF07885">
    <property type="entry name" value="Ion_trans_2"/>
    <property type="match status" value="1"/>
</dbReference>
<keyword evidence="1" id="KW-1133">Transmembrane helix</keyword>
<reference evidence="3" key="1">
    <citation type="journal article" date="2014" name="Front. Microbiol.">
        <title>High frequency of phylogenetically diverse reductive dehalogenase-homologous genes in deep subseafloor sedimentary metagenomes.</title>
        <authorList>
            <person name="Kawai M."/>
            <person name="Futagami T."/>
            <person name="Toyoda A."/>
            <person name="Takaki Y."/>
            <person name="Nishi S."/>
            <person name="Hori S."/>
            <person name="Arai W."/>
            <person name="Tsubouchi T."/>
            <person name="Morono Y."/>
            <person name="Uchiyama I."/>
            <person name="Ito T."/>
            <person name="Fujiyama A."/>
            <person name="Inagaki F."/>
            <person name="Takami H."/>
        </authorList>
    </citation>
    <scope>NUCLEOTIDE SEQUENCE</scope>
    <source>
        <strain evidence="3">Expedition CK06-06</strain>
    </source>
</reference>
<keyword evidence="1" id="KW-0472">Membrane</keyword>
<dbReference type="GO" id="GO:0005249">
    <property type="term" value="F:voltage-gated potassium channel activity"/>
    <property type="evidence" value="ECO:0007669"/>
    <property type="project" value="InterPro"/>
</dbReference>
<name>X0XEU7_9ZZZZ</name>
<dbReference type="PANTHER" id="PTHR43833:SF9">
    <property type="entry name" value="POTASSIUM CHANNEL PROTEIN YUGO-RELATED"/>
    <property type="match status" value="1"/>
</dbReference>
<dbReference type="GO" id="GO:0016020">
    <property type="term" value="C:membrane"/>
    <property type="evidence" value="ECO:0007669"/>
    <property type="project" value="InterPro"/>
</dbReference>